<comment type="caution">
    <text evidence="6">The sequence shown here is derived from an EMBL/GenBank/DDBJ whole genome shotgun (WGS) entry which is preliminary data.</text>
</comment>
<dbReference type="Gene3D" id="1.25.40.10">
    <property type="entry name" value="Tetratricopeptide repeat domain"/>
    <property type="match status" value="3"/>
</dbReference>
<reference evidence="6 7" key="1">
    <citation type="submission" date="2021-07" db="EMBL/GenBank/DDBJ databases">
        <title>Actinomadura sp. PM05-2 isolated from lichen.</title>
        <authorList>
            <person name="Somphong A."/>
            <person name="Phongsopitanun W."/>
            <person name="Tanasupawat S."/>
            <person name="Peongsungnone V."/>
        </authorList>
    </citation>
    <scope>NUCLEOTIDE SEQUENCE [LARGE SCALE GENOMIC DNA]</scope>
    <source>
        <strain evidence="6 7">PM05-2</strain>
    </source>
</reference>
<dbReference type="EMBL" id="JAIBOA010000013">
    <property type="protein sequence ID" value="MBW8484755.1"/>
    <property type="molecule type" value="Genomic_DNA"/>
</dbReference>
<dbReference type="PROSITE" id="PS51755">
    <property type="entry name" value="OMPR_PHOB"/>
    <property type="match status" value="1"/>
</dbReference>
<dbReference type="SUPFAM" id="SSF48452">
    <property type="entry name" value="TPR-like"/>
    <property type="match status" value="2"/>
</dbReference>
<dbReference type="InterPro" id="IPR011990">
    <property type="entry name" value="TPR-like_helical_dom_sf"/>
</dbReference>
<dbReference type="InterPro" id="IPR016032">
    <property type="entry name" value="Sig_transdc_resp-reg_C-effctor"/>
</dbReference>
<evidence type="ECO:0000259" key="5">
    <source>
        <dbReference type="PROSITE" id="PS51755"/>
    </source>
</evidence>
<dbReference type="Gene3D" id="3.40.50.300">
    <property type="entry name" value="P-loop containing nucleotide triphosphate hydrolases"/>
    <property type="match status" value="1"/>
</dbReference>
<dbReference type="InterPro" id="IPR058852">
    <property type="entry name" value="HTH_77"/>
</dbReference>
<evidence type="ECO:0000256" key="1">
    <source>
        <dbReference type="ARBA" id="ARBA00005820"/>
    </source>
</evidence>
<evidence type="ECO:0000256" key="4">
    <source>
        <dbReference type="SAM" id="MobiDB-lite"/>
    </source>
</evidence>
<dbReference type="InterPro" id="IPR019734">
    <property type="entry name" value="TPR_rpt"/>
</dbReference>
<evidence type="ECO:0000313" key="7">
    <source>
        <dbReference type="Proteomes" id="UP000774570"/>
    </source>
</evidence>
<dbReference type="InterPro" id="IPR027417">
    <property type="entry name" value="P-loop_NTPase"/>
</dbReference>
<dbReference type="SUPFAM" id="SSF46894">
    <property type="entry name" value="C-terminal effector domain of the bipartite response regulators"/>
    <property type="match status" value="1"/>
</dbReference>
<organism evidence="6 7">
    <name type="scientific">Actinomadura parmotrematis</name>
    <dbReference type="NCBI Taxonomy" id="2864039"/>
    <lineage>
        <taxon>Bacteria</taxon>
        <taxon>Bacillati</taxon>
        <taxon>Actinomycetota</taxon>
        <taxon>Actinomycetes</taxon>
        <taxon>Streptosporangiales</taxon>
        <taxon>Thermomonosporaceae</taxon>
        <taxon>Actinomadura</taxon>
    </lineage>
</organism>
<protein>
    <submittedName>
        <fullName evidence="6">Winged helix-turn-helix domain-containing protein</fullName>
    </submittedName>
</protein>
<accession>A0ABS7FXQ0</accession>
<dbReference type="PANTHER" id="PTHR47691:SF3">
    <property type="entry name" value="HTH-TYPE TRANSCRIPTIONAL REGULATOR RV0890C-RELATED"/>
    <property type="match status" value="1"/>
</dbReference>
<dbReference type="SUPFAM" id="SSF52540">
    <property type="entry name" value="P-loop containing nucleoside triphosphate hydrolases"/>
    <property type="match status" value="1"/>
</dbReference>
<gene>
    <name evidence="6" type="ORF">K1Y72_20395</name>
</gene>
<dbReference type="Pfam" id="PF00486">
    <property type="entry name" value="Trans_reg_C"/>
    <property type="match status" value="1"/>
</dbReference>
<feature type="domain" description="OmpR/PhoB-type" evidence="5">
    <location>
        <begin position="1"/>
        <end position="89"/>
    </location>
</feature>
<evidence type="ECO:0000256" key="3">
    <source>
        <dbReference type="PROSITE-ProRule" id="PRU01091"/>
    </source>
</evidence>
<dbReference type="CDD" id="cd15831">
    <property type="entry name" value="BTAD"/>
    <property type="match status" value="1"/>
</dbReference>
<dbReference type="Gene3D" id="1.10.10.10">
    <property type="entry name" value="Winged helix-like DNA-binding domain superfamily/Winged helix DNA-binding domain"/>
    <property type="match status" value="1"/>
</dbReference>
<feature type="DNA-binding region" description="OmpR/PhoB-type" evidence="3">
    <location>
        <begin position="1"/>
        <end position="89"/>
    </location>
</feature>
<dbReference type="PRINTS" id="PR00364">
    <property type="entry name" value="DISEASERSIST"/>
</dbReference>
<dbReference type="InterPro" id="IPR005158">
    <property type="entry name" value="BTAD"/>
</dbReference>
<keyword evidence="2 3" id="KW-0238">DNA-binding</keyword>
<dbReference type="SMART" id="SM00862">
    <property type="entry name" value="Trans_reg_C"/>
    <property type="match status" value="1"/>
</dbReference>
<keyword evidence="7" id="KW-1185">Reference proteome</keyword>
<comment type="similarity">
    <text evidence="1">Belongs to the AfsR/DnrI/RedD regulatory family.</text>
</comment>
<dbReference type="SMART" id="SM01043">
    <property type="entry name" value="BTAD"/>
    <property type="match status" value="1"/>
</dbReference>
<evidence type="ECO:0000313" key="6">
    <source>
        <dbReference type="EMBL" id="MBW8484755.1"/>
    </source>
</evidence>
<dbReference type="Pfam" id="PF25872">
    <property type="entry name" value="HTH_77"/>
    <property type="match status" value="1"/>
</dbReference>
<feature type="compositionally biased region" description="Pro residues" evidence="4">
    <location>
        <begin position="249"/>
        <end position="275"/>
    </location>
</feature>
<dbReference type="Proteomes" id="UP000774570">
    <property type="component" value="Unassembled WGS sequence"/>
</dbReference>
<dbReference type="SMART" id="SM00028">
    <property type="entry name" value="TPR"/>
    <property type="match status" value="2"/>
</dbReference>
<feature type="region of interest" description="Disordered" evidence="4">
    <location>
        <begin position="246"/>
        <end position="276"/>
    </location>
</feature>
<proteinExistence type="inferred from homology"/>
<dbReference type="Pfam" id="PF03704">
    <property type="entry name" value="BTAD"/>
    <property type="match status" value="1"/>
</dbReference>
<dbReference type="PANTHER" id="PTHR47691">
    <property type="entry name" value="REGULATOR-RELATED"/>
    <property type="match status" value="1"/>
</dbReference>
<dbReference type="RefSeq" id="WP_220167994.1">
    <property type="nucleotide sequence ID" value="NZ_JAIBOA010000013.1"/>
</dbReference>
<evidence type="ECO:0000256" key="2">
    <source>
        <dbReference type="ARBA" id="ARBA00023125"/>
    </source>
</evidence>
<dbReference type="InterPro" id="IPR001867">
    <property type="entry name" value="OmpR/PhoB-type_DNA-bd"/>
</dbReference>
<sequence length="1104" mass="116660">MRIAILGTTEVTRDGAPVEIGGARLRALLVLLALDAGRPVPAERIIDALWADRVPAAAPNALQSLVSRLRAAIGREHLETRPGGYRLDVPREAVDAHDFEERLLRARRAADPQRRAGLLGEALALWRGPALADVAWQEFAEAPAARLEGLRRAARLERVDAELELGRHAGLVPELEALAAAEPLSEPVRARLMRALYGAGRQADALAEYGAIKAALAEELGVDPSPELAAVHLAVLRQDAALAPAAPSAAPPAAPPVPAAPDAPPDALPDAPPGNLPTRLTSFIGRDDDLKHVAEALAGGRLVTLTGPGGAGKTRLSLEAAARLAGHAPDGAWFVQLAPVDDPAEVATTVLDALGLRETVLVPGGPGRLAVAESADPPTRLAAALRGRRLLLLLDNCEHVLDAAAALADRVLAECPAVRVLATSREPLGITGETLRPVEPLPLPPADAAAGDALGYPAVRLFADRAAAVAPGFAVTGANVADVVRICRALDGMPLAIELAAARLRAMTPRQVAARLGDRFRLLNAGSRTALPRHQTLRAVVEWSWDLLDGAERALWRRLAVFQAGATVESAEDVCAGGDLDRDDVLDVLAALVDKSLVVADTAAEPPRYRMLETIRAYGLERLAQAGEEDAVRDRHAAAMLALAETAEPHLFRAGQIRWLDHLGSRHDDLQAALRRMVATGDAASAARFCAALGWYQFLSGRLEEAVDGIDQLARMPGLPEDQPTAVALAIGAMATLDSQNDNASAFDWLARALGIIERQDGRALHPILRLARISAALFEKGWDRTVISRLDELLVDGDPWVRGVGYFARGQFAANFALNDRLEDDFARALANFEDAGDRWGTAFTLTSQAELRGREGRYAEAARLYERALATSRALGLDLFSATNMRLSTVLRLAGAEEEAAALLADALPNAERNGSRDGIAVVHYQLGEFARHTGEYGEAAAHLERAAELAAGLNGPPQFDSQVRGAQGQLALATGDADAGRALLAESLRLAVQAHDHPVIAHAVAAHAAAALHDGDAARAAELLGEADAVRGGRDLSLPDVLELEGAAREALGDGFDAAYARGRSRTFQQVLDAFGLSVETRPILGPDAQWSGPARPDPPS</sequence>
<dbReference type="InterPro" id="IPR036388">
    <property type="entry name" value="WH-like_DNA-bd_sf"/>
</dbReference>
<name>A0ABS7FXQ0_9ACTN</name>